<evidence type="ECO:0000256" key="3">
    <source>
        <dbReference type="ARBA" id="ARBA00022692"/>
    </source>
</evidence>
<proteinExistence type="predicted"/>
<keyword evidence="3 7" id="KW-0812">Transmembrane</keyword>
<evidence type="ECO:0000256" key="1">
    <source>
        <dbReference type="ARBA" id="ARBA00004127"/>
    </source>
</evidence>
<comment type="subcellular location">
    <subcellularLocation>
        <location evidence="1">Endomembrane system</location>
        <topology evidence="1">Multi-pass membrane protein</topology>
    </subcellularLocation>
    <subcellularLocation>
        <location evidence="2">Golgi apparatus membrane</location>
    </subcellularLocation>
</comment>
<dbReference type="GO" id="GO:0046873">
    <property type="term" value="F:metal ion transmembrane transporter activity"/>
    <property type="evidence" value="ECO:0007669"/>
    <property type="project" value="InterPro"/>
</dbReference>
<comment type="caution">
    <text evidence="8">The sequence shown here is derived from an EMBL/GenBank/DDBJ whole genome shotgun (WGS) entry which is preliminary data.</text>
</comment>
<dbReference type="EMBL" id="NCKV01000644">
    <property type="protein sequence ID" value="RWS30100.1"/>
    <property type="molecule type" value="Genomic_DNA"/>
</dbReference>
<keyword evidence="5" id="KW-0333">Golgi apparatus</keyword>
<sequence length="260" mass="28370">SSHQTTATSTHQAESIPHSVIGVTLVLGFVFMLLIDQCASKHSSTKYTVLNIFNSNFKNLISDSLEAADENPPRHSSKITATIGLIVHAAADGVALGASATTSHTDVEMIVFLAIMLHKAPAAFGLVTFLMHEGLERNRLRKHLIAFSLSAPVSAFITYFGISQSAHETLSMYNATGVAMLFSAGTFLYVATVHVLPEITQHQQLKFSELITLILGALLPSLLTFIKNLMYIIGLKTAFNICFLGIEITRLKSRQRKLKK</sequence>
<evidence type="ECO:0000256" key="5">
    <source>
        <dbReference type="ARBA" id="ARBA00023034"/>
    </source>
</evidence>
<keyword evidence="9" id="KW-1185">Reference proteome</keyword>
<dbReference type="AlphaFoldDB" id="A0A443SRD8"/>
<evidence type="ECO:0000313" key="8">
    <source>
        <dbReference type="EMBL" id="RWS30100.1"/>
    </source>
</evidence>
<dbReference type="GO" id="GO:0006829">
    <property type="term" value="P:zinc ion transport"/>
    <property type="evidence" value="ECO:0007669"/>
    <property type="project" value="InterPro"/>
</dbReference>
<keyword evidence="4 7" id="KW-1133">Transmembrane helix</keyword>
<dbReference type="PANTHER" id="PTHR16133:SF0">
    <property type="entry name" value="ZINC_IRON REGULATED TRANSPORTER-RELATED PROTEIN 102B, ISOFORM E"/>
    <property type="match status" value="1"/>
</dbReference>
<evidence type="ECO:0000313" key="9">
    <source>
        <dbReference type="Proteomes" id="UP000288716"/>
    </source>
</evidence>
<feature type="transmembrane region" description="Helical" evidence="7">
    <location>
        <begin position="110"/>
        <end position="131"/>
    </location>
</feature>
<feature type="transmembrane region" description="Helical" evidence="7">
    <location>
        <begin position="207"/>
        <end position="226"/>
    </location>
</feature>
<protein>
    <submittedName>
        <fullName evidence="8">Zinc transporter ZIP9-B-like protein</fullName>
    </submittedName>
</protein>
<reference evidence="8 9" key="1">
    <citation type="journal article" date="2018" name="Gigascience">
        <title>Genomes of trombidid mites reveal novel predicted allergens and laterally-transferred genes associated with secondary metabolism.</title>
        <authorList>
            <person name="Dong X."/>
            <person name="Chaisiri K."/>
            <person name="Xia D."/>
            <person name="Armstrong S.D."/>
            <person name="Fang Y."/>
            <person name="Donnelly M.J."/>
            <person name="Kadowaki T."/>
            <person name="McGarry J.W."/>
            <person name="Darby A.C."/>
            <person name="Makepeace B.L."/>
        </authorList>
    </citation>
    <scope>NUCLEOTIDE SEQUENCE [LARGE SCALE GENOMIC DNA]</scope>
    <source>
        <strain evidence="8">UoL-UT</strain>
    </source>
</reference>
<dbReference type="Pfam" id="PF02535">
    <property type="entry name" value="Zip"/>
    <property type="match status" value="1"/>
</dbReference>
<feature type="non-terminal residue" evidence="8">
    <location>
        <position position="1"/>
    </location>
</feature>
<dbReference type="OrthoDB" id="19859at2759"/>
<keyword evidence="6 7" id="KW-0472">Membrane</keyword>
<name>A0A443SRD8_9ACAR</name>
<feature type="transmembrane region" description="Helical" evidence="7">
    <location>
        <begin position="174"/>
        <end position="195"/>
    </location>
</feature>
<gene>
    <name evidence="8" type="ORF">B4U80_01985</name>
</gene>
<accession>A0A443SRD8</accession>
<feature type="transmembrane region" description="Helical" evidence="7">
    <location>
        <begin position="143"/>
        <end position="162"/>
    </location>
</feature>
<evidence type="ECO:0000256" key="7">
    <source>
        <dbReference type="SAM" id="Phobius"/>
    </source>
</evidence>
<evidence type="ECO:0000256" key="4">
    <source>
        <dbReference type="ARBA" id="ARBA00022989"/>
    </source>
</evidence>
<dbReference type="GO" id="GO:0000139">
    <property type="term" value="C:Golgi membrane"/>
    <property type="evidence" value="ECO:0007669"/>
    <property type="project" value="UniProtKB-SubCell"/>
</dbReference>
<dbReference type="VEuPathDB" id="VectorBase:LDEU001939"/>
<organism evidence="8 9">
    <name type="scientific">Leptotrombidium deliense</name>
    <dbReference type="NCBI Taxonomy" id="299467"/>
    <lineage>
        <taxon>Eukaryota</taxon>
        <taxon>Metazoa</taxon>
        <taxon>Ecdysozoa</taxon>
        <taxon>Arthropoda</taxon>
        <taxon>Chelicerata</taxon>
        <taxon>Arachnida</taxon>
        <taxon>Acari</taxon>
        <taxon>Acariformes</taxon>
        <taxon>Trombidiformes</taxon>
        <taxon>Prostigmata</taxon>
        <taxon>Anystina</taxon>
        <taxon>Parasitengona</taxon>
        <taxon>Trombiculoidea</taxon>
        <taxon>Trombiculidae</taxon>
        <taxon>Leptotrombidium</taxon>
    </lineage>
</organism>
<feature type="transmembrane region" description="Helical" evidence="7">
    <location>
        <begin position="16"/>
        <end position="35"/>
    </location>
</feature>
<evidence type="ECO:0000256" key="6">
    <source>
        <dbReference type="ARBA" id="ARBA00023136"/>
    </source>
</evidence>
<dbReference type="InterPro" id="IPR003689">
    <property type="entry name" value="ZIP"/>
</dbReference>
<evidence type="ECO:0000256" key="2">
    <source>
        <dbReference type="ARBA" id="ARBA00004394"/>
    </source>
</evidence>
<feature type="transmembrane region" description="Helical" evidence="7">
    <location>
        <begin position="232"/>
        <end position="251"/>
    </location>
</feature>
<dbReference type="STRING" id="299467.A0A443SRD8"/>
<feature type="non-terminal residue" evidence="8">
    <location>
        <position position="260"/>
    </location>
</feature>
<dbReference type="PANTHER" id="PTHR16133">
    <property type="entry name" value="SOLUTE CARRIER FAMILY 39 ZINC TRANSPORTER , MEMBER 9-RELATED"/>
    <property type="match status" value="1"/>
</dbReference>
<dbReference type="InterPro" id="IPR045891">
    <property type="entry name" value="ZIP9"/>
</dbReference>
<dbReference type="Proteomes" id="UP000288716">
    <property type="component" value="Unassembled WGS sequence"/>
</dbReference>